<dbReference type="EMBL" id="NTFS01000079">
    <property type="protein sequence ID" value="PAX57092.1"/>
    <property type="molecule type" value="Genomic_DNA"/>
</dbReference>
<dbReference type="OrthoDB" id="3882674at2"/>
<gene>
    <name evidence="5" type="ORF">CK510_09635</name>
</gene>
<proteinExistence type="predicted"/>
<dbReference type="PANTHER" id="PTHR44943">
    <property type="entry name" value="CELLULOSE SYNTHASE OPERON PROTEIN C"/>
    <property type="match status" value="1"/>
</dbReference>
<dbReference type="Proteomes" id="UP000218238">
    <property type="component" value="Unassembled WGS sequence"/>
</dbReference>
<dbReference type="RefSeq" id="WP_095721496.1">
    <property type="nucleotide sequence ID" value="NZ_NTFS01000079.1"/>
</dbReference>
<feature type="repeat" description="TPR" evidence="3">
    <location>
        <begin position="819"/>
        <end position="852"/>
    </location>
</feature>
<feature type="repeat" description="TPR" evidence="3">
    <location>
        <begin position="751"/>
        <end position="784"/>
    </location>
</feature>
<feature type="repeat" description="TPR" evidence="3">
    <location>
        <begin position="887"/>
        <end position="920"/>
    </location>
</feature>
<dbReference type="SUPFAM" id="SSF48452">
    <property type="entry name" value="TPR-like"/>
    <property type="match status" value="2"/>
</dbReference>
<feature type="repeat" description="TPR" evidence="3">
    <location>
        <begin position="1023"/>
        <end position="1056"/>
    </location>
</feature>
<dbReference type="InterPro" id="IPR013105">
    <property type="entry name" value="TPR_2"/>
</dbReference>
<evidence type="ECO:0000256" key="2">
    <source>
        <dbReference type="ARBA" id="ARBA00022803"/>
    </source>
</evidence>
<evidence type="ECO:0000256" key="3">
    <source>
        <dbReference type="PROSITE-ProRule" id="PRU00339"/>
    </source>
</evidence>
<keyword evidence="2 3" id="KW-0802">TPR repeat</keyword>
<dbReference type="InterPro" id="IPR024983">
    <property type="entry name" value="CHAT_dom"/>
</dbReference>
<reference evidence="5 6" key="1">
    <citation type="submission" date="2017-08" db="EMBL/GenBank/DDBJ databases">
        <title>Draft genome sequence of filamentous cyanobacterium Calothrix elsteri CCALA 953.</title>
        <authorList>
            <person name="Gagunashvili A.N."/>
            <person name="Elster J."/>
            <person name="Andresson O.S."/>
        </authorList>
    </citation>
    <scope>NUCLEOTIDE SEQUENCE [LARGE SCALE GENOMIC DNA]</scope>
    <source>
        <strain evidence="5 6">CCALA 953</strain>
    </source>
</reference>
<evidence type="ECO:0000259" key="4">
    <source>
        <dbReference type="Pfam" id="PF12770"/>
    </source>
</evidence>
<feature type="repeat" description="TPR" evidence="3">
    <location>
        <begin position="921"/>
        <end position="954"/>
    </location>
</feature>
<feature type="repeat" description="TPR" evidence="3">
    <location>
        <begin position="853"/>
        <end position="886"/>
    </location>
</feature>
<protein>
    <recommendedName>
        <fullName evidence="4">CHAT domain-containing protein</fullName>
    </recommendedName>
</protein>
<comment type="caution">
    <text evidence="5">The sequence shown here is derived from an EMBL/GenBank/DDBJ whole genome shotgun (WGS) entry which is preliminary data.</text>
</comment>
<dbReference type="InterPro" id="IPR019734">
    <property type="entry name" value="TPR_rpt"/>
</dbReference>
<feature type="domain" description="CHAT" evidence="4">
    <location>
        <begin position="1385"/>
        <end position="1684"/>
    </location>
</feature>
<feature type="repeat" description="TPR" evidence="3">
    <location>
        <begin position="955"/>
        <end position="988"/>
    </location>
</feature>
<organism evidence="5 6">
    <name type="scientific">Brunnivagina elsteri CCALA 953</name>
    <dbReference type="NCBI Taxonomy" id="987040"/>
    <lineage>
        <taxon>Bacteria</taxon>
        <taxon>Bacillati</taxon>
        <taxon>Cyanobacteriota</taxon>
        <taxon>Cyanophyceae</taxon>
        <taxon>Nostocales</taxon>
        <taxon>Calotrichaceae</taxon>
        <taxon>Brunnivagina</taxon>
    </lineage>
</organism>
<accession>A0A2A2TLI2</accession>
<dbReference type="Gene3D" id="1.25.40.10">
    <property type="entry name" value="Tetratricopeptide repeat domain"/>
    <property type="match status" value="4"/>
</dbReference>
<evidence type="ECO:0000313" key="6">
    <source>
        <dbReference type="Proteomes" id="UP000218238"/>
    </source>
</evidence>
<keyword evidence="1" id="KW-0677">Repeat</keyword>
<keyword evidence="6" id="KW-1185">Reference proteome</keyword>
<dbReference type="PANTHER" id="PTHR44943:SF8">
    <property type="entry name" value="TPR REPEAT-CONTAINING PROTEIN MJ0263"/>
    <property type="match status" value="1"/>
</dbReference>
<dbReference type="InterPro" id="IPR011990">
    <property type="entry name" value="TPR-like_helical_dom_sf"/>
</dbReference>
<dbReference type="Pfam" id="PF13432">
    <property type="entry name" value="TPR_16"/>
    <property type="match status" value="4"/>
</dbReference>
<evidence type="ECO:0000256" key="1">
    <source>
        <dbReference type="ARBA" id="ARBA00022737"/>
    </source>
</evidence>
<feature type="repeat" description="TPR" evidence="3">
    <location>
        <begin position="717"/>
        <end position="750"/>
    </location>
</feature>
<evidence type="ECO:0000313" key="5">
    <source>
        <dbReference type="EMBL" id="PAX57092.1"/>
    </source>
</evidence>
<sequence length="1686" mass="190532">MLKKIFQQLFGKEQERSSRQVAQQTMMRSLPELTNADLDYLFSQLLEGVAQVRGQQWAIKFLHRMENRISEERWLVWLQNYGDRLLASPAPNDDLAFRLVQFGELEVGSMGDLAYEIGMQLLARNSGSEYWQDVSSEPMVGGIEIHVPVAGVNEVESNSLLPPLPPLVQNSQIFEQDLFSNQYGEYFHKVESEEGIESDVISNFEITNFETAIVDIINLDETTSFVPLDTPGQDLIRAFGDELWDNSQQETVSHSLNPESLNITDNSNISSDAVANIAEENVVFTTFDADVVNSVEDVYVVEEIYLEDYPLDNTEENIELDTYNYDFVNPIVINSIQENSIEDNSIEDYELEENATFTNFNNQVDNQLENNVLEESTSNQSFLDEFGEELSTISPSYLTSEPIVSETYTEPEAELNQSLSSFISEDFVSDEADNIIASLNSENIELEITDTSLEDSPGQQLLREFGESLWGLNSNPADIIEIGEERIQEVEETREIEETTTSASFTGEEWARIIDENFVEFFVPETIISVPLQPPSTPEQEVHTNLDITFDEALNDSSINELEATTSSFGISNFEITSEAAEIELVDFKKQTAENQTTENQTAESQTVINESFEIEIVATENSITNNSKESNIDDDFNAPIMPVTRQKFEPATNTKIDETRINLPSIIAITFDELWIRLGQSTNLVEQLASGLLNQGNTQQLSIVGEPNQASTQAQAQAWYYQGLQQTKNGDLASAIASYDQAIALSPDAYEYWFNRGLALFHLGKLENAIASYENAIVIKPDYYKAWFNRGAGLGELERFDGALASFDKAIALKSDYDEAWSGKALALLKLGQTTAAISCYDKATQLEPQDAQAWYYRGVALSENKLYAEAITSFDEAIEIQPQYHLAWFNRGLAQAQLEEWEDAITSYQKALKSQPASYELWYLRGVALDKCQRHEDAIDSYDNALALNPELYDIWIDKGVIYANLGQWQEAISAWDKALDIQPNLYIGWFNKAIAHEKLGQPEEAILAYYETVTIEPNFHIAWYNRGLLLFAIEKYEDAILSFDYTLQLQPDYLEAWMARANAVEKSPGFDFYLSSHSAIASANPSLTARGNDGKLATYAAAVNYIDQNTYPEAWAKLYLTLGNAYYDRGKHNSFINEDWSQAIHAYNQALLTATPENFLELHLEVLQNITKVLLGFGDTNQAQQFQTYAANLLTNALNETNRSEESKKALALKFASFGQLAVDIAVQQGELVQALEIAESGKNNCLNWLISDSPQNISSPNYDAFQQLVNSTTAIIYWHISPSGLRSFIVKKSHPEPLLVFTPIFSIGEMDELPIPEAVERLTAFEDWLEDWQQEYHKYRHIGIGNIGIGNLDQNQDSWEYSWQRDMLHRLLKLREILNISAIEHELEGITKLIIIPHRELFKLPIHALFQIEPPHVELTITYLPTAEIGLSQLNNSWHLEQQSLLSVEAPNTLGYKELKSTKLETEAITQMFLKMKRILGEKATKEAVTNEIKNYNILHFTGYIAENIIYPQKSELLLAISDTLPLEEISKNTLANYNLITLSAGEIANSNQQMITSRYTSECVDITSVFMKQGVNHIVSTQWMIEPGANALVMVEFYRRLKQGKSATVALNEATIWLKELTVDDLKKWYDILLRKSPLGGVRIQSLVATQLSRTSNMSTNEKLYSHPYYWAGFKISGNLD</sequence>
<dbReference type="Pfam" id="PF07719">
    <property type="entry name" value="TPR_2"/>
    <property type="match status" value="1"/>
</dbReference>
<name>A0A2A2TLI2_9CYAN</name>
<dbReference type="Pfam" id="PF12770">
    <property type="entry name" value="CHAT"/>
    <property type="match status" value="1"/>
</dbReference>
<dbReference type="PROSITE" id="PS50293">
    <property type="entry name" value="TPR_REGION"/>
    <property type="match status" value="1"/>
</dbReference>
<dbReference type="PROSITE" id="PS50005">
    <property type="entry name" value="TPR"/>
    <property type="match status" value="9"/>
</dbReference>
<dbReference type="InterPro" id="IPR051685">
    <property type="entry name" value="Ycf3/AcsC/BcsC/TPR_MFPF"/>
</dbReference>
<feature type="repeat" description="TPR" evidence="3">
    <location>
        <begin position="785"/>
        <end position="818"/>
    </location>
</feature>
<dbReference type="SMART" id="SM00028">
    <property type="entry name" value="TPR"/>
    <property type="match status" value="11"/>
</dbReference>